<dbReference type="InterPro" id="IPR034660">
    <property type="entry name" value="DinB/YfiT-like"/>
</dbReference>
<dbReference type="Pfam" id="PF12867">
    <property type="entry name" value="DinB_2"/>
    <property type="match status" value="1"/>
</dbReference>
<dbReference type="AlphaFoldDB" id="A0A926NL34"/>
<accession>A0A926NL34</accession>
<protein>
    <submittedName>
        <fullName evidence="2">DinB family protein</fullName>
    </submittedName>
</protein>
<reference evidence="2" key="1">
    <citation type="submission" date="2020-09" db="EMBL/GenBank/DDBJ databases">
        <title>Novel species of Mucilaginibacter isolated from a glacier on the Tibetan Plateau.</title>
        <authorList>
            <person name="Liu Q."/>
            <person name="Xin Y.-H."/>
        </authorList>
    </citation>
    <scope>NUCLEOTIDE SEQUENCE</scope>
    <source>
        <strain evidence="2">ZB1P21</strain>
    </source>
</reference>
<dbReference type="SUPFAM" id="SSF109854">
    <property type="entry name" value="DinB/YfiT-like putative metalloenzymes"/>
    <property type="match status" value="1"/>
</dbReference>
<dbReference type="EMBL" id="JACWMX010000005">
    <property type="protein sequence ID" value="MBD1394064.1"/>
    <property type="molecule type" value="Genomic_DNA"/>
</dbReference>
<feature type="domain" description="DinB-like" evidence="1">
    <location>
        <begin position="10"/>
        <end position="166"/>
    </location>
</feature>
<evidence type="ECO:0000259" key="1">
    <source>
        <dbReference type="Pfam" id="PF12867"/>
    </source>
</evidence>
<dbReference type="Proteomes" id="UP000619078">
    <property type="component" value="Unassembled WGS sequence"/>
</dbReference>
<dbReference type="Gene3D" id="1.20.120.450">
    <property type="entry name" value="dinb family like domain"/>
    <property type="match status" value="1"/>
</dbReference>
<name>A0A926NL34_9SPHI</name>
<dbReference type="InterPro" id="IPR024775">
    <property type="entry name" value="DinB-like"/>
</dbReference>
<comment type="caution">
    <text evidence="2">The sequence shown here is derived from an EMBL/GenBank/DDBJ whole genome shotgun (WGS) entry which is preliminary data.</text>
</comment>
<proteinExistence type="predicted"/>
<gene>
    <name evidence="2" type="ORF">IDJ76_13225</name>
</gene>
<keyword evidence="3" id="KW-1185">Reference proteome</keyword>
<organism evidence="2 3">
    <name type="scientific">Mucilaginibacter glaciei</name>
    <dbReference type="NCBI Taxonomy" id="2772109"/>
    <lineage>
        <taxon>Bacteria</taxon>
        <taxon>Pseudomonadati</taxon>
        <taxon>Bacteroidota</taxon>
        <taxon>Sphingobacteriia</taxon>
        <taxon>Sphingobacteriales</taxon>
        <taxon>Sphingobacteriaceae</taxon>
        <taxon>Mucilaginibacter</taxon>
    </lineage>
</organism>
<sequence>MNVARERRSIEEALDIYREWLDTITDEQFTQTPSMGGWSYAEVYDHIMKASLGSTIALERCTHNNCPPTKKGVTLAGWYLLLMQSFPPFKTEVPESVAAKMAPKKIDKEEAKNLIIKTRKRIEAIAGLVADAPKNARWQHPRMGMLNANQWFKFIRIHLQHHLDQLNRIKKKFV</sequence>
<evidence type="ECO:0000313" key="3">
    <source>
        <dbReference type="Proteomes" id="UP000619078"/>
    </source>
</evidence>
<dbReference type="RefSeq" id="WP_191163810.1">
    <property type="nucleotide sequence ID" value="NZ_JACWMX010000005.1"/>
</dbReference>
<evidence type="ECO:0000313" key="2">
    <source>
        <dbReference type="EMBL" id="MBD1394064.1"/>
    </source>
</evidence>